<evidence type="ECO:0000256" key="2">
    <source>
        <dbReference type="ARBA" id="ARBA00022614"/>
    </source>
</evidence>
<dbReference type="InterPro" id="IPR002182">
    <property type="entry name" value="NB-ARC"/>
</dbReference>
<feature type="domain" description="Disease resistance R13L4/SHOC-2-like LRR" evidence="10">
    <location>
        <begin position="389"/>
        <end position="638"/>
    </location>
</feature>
<sequence>MERAVVSAAEGAVHALLGKLGTILIQEAQLLGGLRSQLQYLKDELESMTAFLQDLAERDEHRKQVKVWMKQVREIAYDVEDFIDEFKHHLGDSHYSAGGSGRRGPVAVCRRTTQILQTTRIRHRMAKQIQELKMRTKDISDRNSRYNGNNLMFGTAGNSTAACDTPTNSLDLDARLIALFPERRELVGIEPRQESLMRWLVEENLQQLRVISIFGFGGLGKTTLAVTVYQCLSAKGGCFQCHAFVTVSQRFDVKVLMRDILLQIIQPVYQQGCYTPSGVGETPLEDVLKGMETWDVGQLASTLRQQLETRRYLIVLDDIWSIAAWESIRFSLPDSNNGSRILLEYLGLRRTHVMELPRQIGTAEVGDSRCKGNRFYNYSGLWPVSEYWGLRVPNKLGNLDALETLGQVEITESTPHSIVQLGKLSRLRKLGVMMFVDDDNTWASLISALEKLSSSLCSLLIWRPYGKMNFDYLDSLSRPPMFMKSINFRGQLTKLLKWFPVLSNLTELTLRATELSTNEDMEVLARLPSLLYLRLHHGAYVEAEFAIAASGFPCLELRVIHLAMFEAWRAKFHEGALPRLEKLELSLFEQASIQEVSGIEFLPNLKEVSISACPGNTMEEIIQALTIDAQKNLNKPTITFNSKTWVPMRSRSDPPLDHRGRTRDRIPNPD</sequence>
<dbReference type="Gene3D" id="3.40.50.300">
    <property type="entry name" value="P-loop containing nucleotide triphosphate hydrolases"/>
    <property type="match status" value="1"/>
</dbReference>
<keyword evidence="4" id="KW-0547">Nucleotide-binding</keyword>
<evidence type="ECO:0000313" key="11">
    <source>
        <dbReference type="EMBL" id="GJN32979.1"/>
    </source>
</evidence>
<dbReference type="SUPFAM" id="SSF52058">
    <property type="entry name" value="L domain-like"/>
    <property type="match status" value="1"/>
</dbReference>
<gene>
    <name evidence="11" type="primary">gb21531</name>
    <name evidence="11" type="ORF">PR202_gb21531</name>
</gene>
<dbReference type="EMBL" id="BQKI01000084">
    <property type="protein sequence ID" value="GJN32979.1"/>
    <property type="molecule type" value="Genomic_DNA"/>
</dbReference>
<evidence type="ECO:0000259" key="10">
    <source>
        <dbReference type="Pfam" id="PF23598"/>
    </source>
</evidence>
<dbReference type="InterPro" id="IPR027417">
    <property type="entry name" value="P-loop_NTPase"/>
</dbReference>
<dbReference type="InterPro" id="IPR038005">
    <property type="entry name" value="RX-like_CC"/>
</dbReference>
<evidence type="ECO:0000259" key="8">
    <source>
        <dbReference type="Pfam" id="PF00931"/>
    </source>
</evidence>
<comment type="caution">
    <text evidence="11">The sequence shown here is derived from an EMBL/GenBank/DDBJ whole genome shotgun (WGS) entry which is preliminary data.</text>
</comment>
<dbReference type="InterPro" id="IPR055414">
    <property type="entry name" value="LRR_R13L4/SHOC2-like"/>
</dbReference>
<comment type="similarity">
    <text evidence="1">Belongs to the disease resistance NB-LRR family.</text>
</comment>
<evidence type="ECO:0000256" key="1">
    <source>
        <dbReference type="ARBA" id="ARBA00008894"/>
    </source>
</evidence>
<evidence type="ECO:0000256" key="7">
    <source>
        <dbReference type="SAM" id="MobiDB-lite"/>
    </source>
</evidence>
<dbReference type="InterPro" id="IPR041118">
    <property type="entry name" value="Rx_N"/>
</dbReference>
<evidence type="ECO:0000259" key="9">
    <source>
        <dbReference type="Pfam" id="PF18052"/>
    </source>
</evidence>
<evidence type="ECO:0000256" key="5">
    <source>
        <dbReference type="ARBA" id="ARBA00022821"/>
    </source>
</evidence>
<dbReference type="PANTHER" id="PTHR19338:SF55">
    <property type="entry name" value="OS03G0422900 PROTEIN"/>
    <property type="match status" value="1"/>
</dbReference>
<dbReference type="SUPFAM" id="SSF52540">
    <property type="entry name" value="P-loop containing nucleoside triphosphate hydrolases"/>
    <property type="match status" value="1"/>
</dbReference>
<reference evidence="11" key="2">
    <citation type="submission" date="2021-12" db="EMBL/GenBank/DDBJ databases">
        <title>Resequencing data analysis of finger millet.</title>
        <authorList>
            <person name="Hatakeyama M."/>
            <person name="Aluri S."/>
            <person name="Balachadran M.T."/>
            <person name="Sivarajan S.R."/>
            <person name="Poveda L."/>
            <person name="Shimizu-Inatsugi R."/>
            <person name="Schlapbach R."/>
            <person name="Sreeman S.M."/>
            <person name="Shimizu K.K."/>
        </authorList>
    </citation>
    <scope>NUCLEOTIDE SEQUENCE</scope>
</reference>
<dbReference type="Pfam" id="PF18052">
    <property type="entry name" value="Rx_N"/>
    <property type="match status" value="1"/>
</dbReference>
<evidence type="ECO:0000256" key="6">
    <source>
        <dbReference type="ARBA" id="ARBA00023054"/>
    </source>
</evidence>
<dbReference type="Gene3D" id="3.80.10.10">
    <property type="entry name" value="Ribonuclease Inhibitor"/>
    <property type="match status" value="1"/>
</dbReference>
<protein>
    <submittedName>
        <fullName evidence="11">Uncharacterized protein</fullName>
    </submittedName>
</protein>
<keyword evidence="6" id="KW-0175">Coiled coil</keyword>
<keyword evidence="12" id="KW-1185">Reference proteome</keyword>
<evidence type="ECO:0000256" key="3">
    <source>
        <dbReference type="ARBA" id="ARBA00022737"/>
    </source>
</evidence>
<keyword evidence="3" id="KW-0677">Repeat</keyword>
<dbReference type="PANTHER" id="PTHR19338">
    <property type="entry name" value="TRANSLOCASE OF INNER MITOCHONDRIAL MEMBRANE 13 HOMOLOG"/>
    <property type="match status" value="1"/>
</dbReference>
<keyword evidence="2" id="KW-0433">Leucine-rich repeat</keyword>
<dbReference type="Gene3D" id="1.20.5.4130">
    <property type="match status" value="1"/>
</dbReference>
<organism evidence="11 12">
    <name type="scientific">Eleusine coracana subsp. coracana</name>
    <dbReference type="NCBI Taxonomy" id="191504"/>
    <lineage>
        <taxon>Eukaryota</taxon>
        <taxon>Viridiplantae</taxon>
        <taxon>Streptophyta</taxon>
        <taxon>Embryophyta</taxon>
        <taxon>Tracheophyta</taxon>
        <taxon>Spermatophyta</taxon>
        <taxon>Magnoliopsida</taxon>
        <taxon>Liliopsida</taxon>
        <taxon>Poales</taxon>
        <taxon>Poaceae</taxon>
        <taxon>PACMAD clade</taxon>
        <taxon>Chloridoideae</taxon>
        <taxon>Cynodonteae</taxon>
        <taxon>Eleusininae</taxon>
        <taxon>Eleusine</taxon>
    </lineage>
</organism>
<feature type="domain" description="NB-ARC" evidence="8">
    <location>
        <begin position="193"/>
        <end position="343"/>
    </location>
</feature>
<dbReference type="GO" id="GO:0006952">
    <property type="term" value="P:defense response"/>
    <property type="evidence" value="ECO:0007669"/>
    <property type="project" value="UniProtKB-KW"/>
</dbReference>
<reference evidence="11" key="1">
    <citation type="journal article" date="2018" name="DNA Res.">
        <title>Multiple hybrid de novo genome assembly of finger millet, an orphan allotetraploid crop.</title>
        <authorList>
            <person name="Hatakeyama M."/>
            <person name="Aluri S."/>
            <person name="Balachadran M.T."/>
            <person name="Sivarajan S.R."/>
            <person name="Patrignani A."/>
            <person name="Gruter S."/>
            <person name="Poveda L."/>
            <person name="Shimizu-Inatsugi R."/>
            <person name="Baeten J."/>
            <person name="Francoijs K.J."/>
            <person name="Nataraja K.N."/>
            <person name="Reddy Y.A.N."/>
            <person name="Phadnis S."/>
            <person name="Ravikumar R.L."/>
            <person name="Schlapbach R."/>
            <person name="Sreeman S.M."/>
            <person name="Shimizu K.K."/>
        </authorList>
    </citation>
    <scope>NUCLEOTIDE SEQUENCE</scope>
</reference>
<dbReference type="CDD" id="cd14798">
    <property type="entry name" value="RX-CC_like"/>
    <property type="match status" value="1"/>
</dbReference>
<dbReference type="GO" id="GO:0051707">
    <property type="term" value="P:response to other organism"/>
    <property type="evidence" value="ECO:0007669"/>
    <property type="project" value="UniProtKB-ARBA"/>
</dbReference>
<evidence type="ECO:0000313" key="12">
    <source>
        <dbReference type="Proteomes" id="UP001054889"/>
    </source>
</evidence>
<dbReference type="InterPro" id="IPR032675">
    <property type="entry name" value="LRR_dom_sf"/>
</dbReference>
<keyword evidence="5" id="KW-0611">Plant defense</keyword>
<dbReference type="GO" id="GO:0043531">
    <property type="term" value="F:ADP binding"/>
    <property type="evidence" value="ECO:0007669"/>
    <property type="project" value="InterPro"/>
</dbReference>
<dbReference type="Proteomes" id="UP001054889">
    <property type="component" value="Unassembled WGS sequence"/>
</dbReference>
<feature type="region of interest" description="Disordered" evidence="7">
    <location>
        <begin position="644"/>
        <end position="670"/>
    </location>
</feature>
<dbReference type="Pfam" id="PF00931">
    <property type="entry name" value="NB-ARC"/>
    <property type="match status" value="1"/>
</dbReference>
<dbReference type="Pfam" id="PF23598">
    <property type="entry name" value="LRR_14"/>
    <property type="match status" value="1"/>
</dbReference>
<accession>A0AAV5FBC5</accession>
<feature type="compositionally biased region" description="Basic and acidic residues" evidence="7">
    <location>
        <begin position="650"/>
        <end position="670"/>
    </location>
</feature>
<evidence type="ECO:0000256" key="4">
    <source>
        <dbReference type="ARBA" id="ARBA00022741"/>
    </source>
</evidence>
<dbReference type="AlphaFoldDB" id="A0AAV5FBC5"/>
<name>A0AAV5FBC5_ELECO</name>
<proteinExistence type="inferred from homology"/>
<feature type="domain" description="Disease resistance N-terminal" evidence="9">
    <location>
        <begin position="12"/>
        <end position="94"/>
    </location>
</feature>